<protein>
    <recommendedName>
        <fullName evidence="4">Ubiquitin 3 binding protein But2 C-terminal domain-containing protein</fullName>
    </recommendedName>
</protein>
<evidence type="ECO:0000313" key="2">
    <source>
        <dbReference type="EMBL" id="KAK3690496.1"/>
    </source>
</evidence>
<sequence length="268" mass="27546">MRVALFLVSALAAAVAGKKCRPKSSSSLASTSSIVPVEVMSSVSSSSSTTSSSSLFVSTTSSVEPSSSTSTSAATTSSESSSVSTISSIPSTTTSAAPAAITTVTGFCLKVVTPNRKNTGDHLGIVRVNTGIQFYVPNNGNVARFNLDTTTGRLTCNDTALAGLGVYAVGPFDNQFLQSPRVLAPPVADTAVPLVCANPEGRYDEGSVLRCSFTAQWSTGPRTYSTFLSSNLAITAGGGTVALWVDGYSSANYWSYEVAVFYGAQCAT</sequence>
<evidence type="ECO:0008006" key="4">
    <source>
        <dbReference type="Google" id="ProtNLM"/>
    </source>
</evidence>
<reference evidence="2" key="1">
    <citation type="journal article" date="2023" name="Mol. Phylogenet. Evol.">
        <title>Genome-scale phylogeny and comparative genomics of the fungal order Sordariales.</title>
        <authorList>
            <person name="Hensen N."/>
            <person name="Bonometti L."/>
            <person name="Westerberg I."/>
            <person name="Brannstrom I.O."/>
            <person name="Guillou S."/>
            <person name="Cros-Aarteil S."/>
            <person name="Calhoun S."/>
            <person name="Haridas S."/>
            <person name="Kuo A."/>
            <person name="Mondo S."/>
            <person name="Pangilinan J."/>
            <person name="Riley R."/>
            <person name="LaButti K."/>
            <person name="Andreopoulos B."/>
            <person name="Lipzen A."/>
            <person name="Chen C."/>
            <person name="Yan M."/>
            <person name="Daum C."/>
            <person name="Ng V."/>
            <person name="Clum A."/>
            <person name="Steindorff A."/>
            <person name="Ohm R.A."/>
            <person name="Martin F."/>
            <person name="Silar P."/>
            <person name="Natvig D.O."/>
            <person name="Lalanne C."/>
            <person name="Gautier V."/>
            <person name="Ament-Velasquez S.L."/>
            <person name="Kruys A."/>
            <person name="Hutchinson M.I."/>
            <person name="Powell A.J."/>
            <person name="Barry K."/>
            <person name="Miller A.N."/>
            <person name="Grigoriev I.V."/>
            <person name="Debuchy R."/>
            <person name="Gladieux P."/>
            <person name="Hiltunen Thoren M."/>
            <person name="Johannesson H."/>
        </authorList>
    </citation>
    <scope>NUCLEOTIDE SEQUENCE</scope>
    <source>
        <strain evidence="2">CBS 314.62</strain>
    </source>
</reference>
<evidence type="ECO:0000256" key="1">
    <source>
        <dbReference type="SAM" id="SignalP"/>
    </source>
</evidence>
<reference evidence="2" key="2">
    <citation type="submission" date="2023-06" db="EMBL/GenBank/DDBJ databases">
        <authorList>
            <consortium name="Lawrence Berkeley National Laboratory"/>
            <person name="Haridas S."/>
            <person name="Hensen N."/>
            <person name="Bonometti L."/>
            <person name="Westerberg I."/>
            <person name="Brannstrom I.O."/>
            <person name="Guillou S."/>
            <person name="Cros-Aarteil S."/>
            <person name="Calhoun S."/>
            <person name="Kuo A."/>
            <person name="Mondo S."/>
            <person name="Pangilinan J."/>
            <person name="Riley R."/>
            <person name="Labutti K."/>
            <person name="Andreopoulos B."/>
            <person name="Lipzen A."/>
            <person name="Chen C."/>
            <person name="Yanf M."/>
            <person name="Daum C."/>
            <person name="Ng V."/>
            <person name="Clum A."/>
            <person name="Steindorff A."/>
            <person name="Ohm R."/>
            <person name="Martin F."/>
            <person name="Silar P."/>
            <person name="Natvig D."/>
            <person name="Lalanne C."/>
            <person name="Gautier V."/>
            <person name="Ament-Velasquez S.L."/>
            <person name="Kruys A."/>
            <person name="Hutchinson M.I."/>
            <person name="Powell A.J."/>
            <person name="Barry K."/>
            <person name="Miller A.N."/>
            <person name="Grigoriev I.V."/>
            <person name="Debuchy R."/>
            <person name="Gladieux P."/>
            <person name="Thoren M.H."/>
            <person name="Johannesson H."/>
        </authorList>
    </citation>
    <scope>NUCLEOTIDE SEQUENCE</scope>
    <source>
        <strain evidence="2">CBS 314.62</strain>
    </source>
</reference>
<evidence type="ECO:0000313" key="3">
    <source>
        <dbReference type="Proteomes" id="UP001270362"/>
    </source>
</evidence>
<feature type="signal peptide" evidence="1">
    <location>
        <begin position="1"/>
        <end position="17"/>
    </location>
</feature>
<accession>A0AAE1CEF7</accession>
<dbReference type="EMBL" id="JAULSO010000002">
    <property type="protein sequence ID" value="KAK3690496.1"/>
    <property type="molecule type" value="Genomic_DNA"/>
</dbReference>
<keyword evidence="3" id="KW-1185">Reference proteome</keyword>
<dbReference type="AlphaFoldDB" id="A0AAE1CEF7"/>
<name>A0AAE1CEF7_9PEZI</name>
<keyword evidence="1" id="KW-0732">Signal</keyword>
<dbReference type="Proteomes" id="UP001270362">
    <property type="component" value="Unassembled WGS sequence"/>
</dbReference>
<comment type="caution">
    <text evidence="2">The sequence shown here is derived from an EMBL/GenBank/DDBJ whole genome shotgun (WGS) entry which is preliminary data.</text>
</comment>
<feature type="chain" id="PRO_5042027114" description="Ubiquitin 3 binding protein But2 C-terminal domain-containing protein" evidence="1">
    <location>
        <begin position="18"/>
        <end position="268"/>
    </location>
</feature>
<gene>
    <name evidence="2" type="ORF">B0T22DRAFT_463718</name>
</gene>
<proteinExistence type="predicted"/>
<organism evidence="2 3">
    <name type="scientific">Podospora appendiculata</name>
    <dbReference type="NCBI Taxonomy" id="314037"/>
    <lineage>
        <taxon>Eukaryota</taxon>
        <taxon>Fungi</taxon>
        <taxon>Dikarya</taxon>
        <taxon>Ascomycota</taxon>
        <taxon>Pezizomycotina</taxon>
        <taxon>Sordariomycetes</taxon>
        <taxon>Sordariomycetidae</taxon>
        <taxon>Sordariales</taxon>
        <taxon>Podosporaceae</taxon>
        <taxon>Podospora</taxon>
    </lineage>
</organism>